<dbReference type="InterPro" id="IPR014284">
    <property type="entry name" value="RNA_pol_sigma-70_dom"/>
</dbReference>
<dbReference type="InterPro" id="IPR013325">
    <property type="entry name" value="RNA_pol_sigma_r2"/>
</dbReference>
<evidence type="ECO:0000256" key="3">
    <source>
        <dbReference type="ARBA" id="ARBA00023082"/>
    </source>
</evidence>
<dbReference type="Pfam" id="PF04542">
    <property type="entry name" value="Sigma70_r2"/>
    <property type="match status" value="1"/>
</dbReference>
<dbReference type="GO" id="GO:0006352">
    <property type="term" value="P:DNA-templated transcription initiation"/>
    <property type="evidence" value="ECO:0007669"/>
    <property type="project" value="InterPro"/>
</dbReference>
<dbReference type="Gene3D" id="1.10.10.10">
    <property type="entry name" value="Winged helix-like DNA-binding domain superfamily/Winged helix DNA-binding domain"/>
    <property type="match status" value="1"/>
</dbReference>
<evidence type="ECO:0000259" key="6">
    <source>
        <dbReference type="Pfam" id="PF04542"/>
    </source>
</evidence>
<keyword evidence="3" id="KW-0731">Sigma factor</keyword>
<sequence>MLIRQFHDTGYHREDISELYPSLKKFCLSVTRNRWDAEDLAHDTIDKTLRFCLKDPSSPRQPSLPLMMTIARNHWIDLVRKRSRESAEPMVELQSTDHPIDTLLSGLDTLMEKLTPKQLLVFVLKDVFESRVSDIASMLELNETTVKSLLHRARRNLSGDTGEAISPDPHWKDVEQEEFRHILLTAIRQEKPELLQRLMEALQPATDRAPVVGFGRTRMSSGRGMSLRCAA</sequence>
<dbReference type="GO" id="GO:0003677">
    <property type="term" value="F:DNA binding"/>
    <property type="evidence" value="ECO:0007669"/>
    <property type="project" value="UniProtKB-KW"/>
</dbReference>
<evidence type="ECO:0000256" key="2">
    <source>
        <dbReference type="ARBA" id="ARBA00023015"/>
    </source>
</evidence>
<feature type="domain" description="RNA polymerase sigma-70 region 2" evidence="6">
    <location>
        <begin position="17"/>
        <end position="84"/>
    </location>
</feature>
<dbReference type="AlphaFoldDB" id="A0A1R1ECX4"/>
<evidence type="ECO:0008006" key="10">
    <source>
        <dbReference type="Google" id="ProtNLM"/>
    </source>
</evidence>
<evidence type="ECO:0000256" key="1">
    <source>
        <dbReference type="ARBA" id="ARBA00010641"/>
    </source>
</evidence>
<protein>
    <recommendedName>
        <fullName evidence="10">RNA polymerase subunit sigma-70</fullName>
    </recommendedName>
</protein>
<dbReference type="GO" id="GO:0016987">
    <property type="term" value="F:sigma factor activity"/>
    <property type="evidence" value="ECO:0007669"/>
    <property type="project" value="UniProtKB-KW"/>
</dbReference>
<dbReference type="Pfam" id="PF08281">
    <property type="entry name" value="Sigma70_r4_2"/>
    <property type="match status" value="1"/>
</dbReference>
<organism evidence="8 9">
    <name type="scientific">Paenibacillus rhizosphaerae</name>
    <dbReference type="NCBI Taxonomy" id="297318"/>
    <lineage>
        <taxon>Bacteria</taxon>
        <taxon>Bacillati</taxon>
        <taxon>Bacillota</taxon>
        <taxon>Bacilli</taxon>
        <taxon>Bacillales</taxon>
        <taxon>Paenibacillaceae</taxon>
        <taxon>Paenibacillus</taxon>
    </lineage>
</organism>
<gene>
    <name evidence="8" type="ORF">BK138_29565</name>
</gene>
<keyword evidence="2" id="KW-0805">Transcription regulation</keyword>
<dbReference type="EMBL" id="MRTP01000013">
    <property type="protein sequence ID" value="OMF49629.1"/>
    <property type="molecule type" value="Genomic_DNA"/>
</dbReference>
<evidence type="ECO:0000259" key="7">
    <source>
        <dbReference type="Pfam" id="PF08281"/>
    </source>
</evidence>
<name>A0A1R1ECX4_9BACL</name>
<dbReference type="STRING" id="297318.BK138_29565"/>
<evidence type="ECO:0000256" key="4">
    <source>
        <dbReference type="ARBA" id="ARBA00023125"/>
    </source>
</evidence>
<dbReference type="RefSeq" id="WP_076175156.1">
    <property type="nucleotide sequence ID" value="NZ_MRTP01000013.1"/>
</dbReference>
<dbReference type="PANTHER" id="PTHR43133:SF8">
    <property type="entry name" value="RNA POLYMERASE SIGMA FACTOR HI_1459-RELATED"/>
    <property type="match status" value="1"/>
</dbReference>
<evidence type="ECO:0000313" key="9">
    <source>
        <dbReference type="Proteomes" id="UP000187172"/>
    </source>
</evidence>
<keyword evidence="4" id="KW-0238">DNA-binding</keyword>
<dbReference type="InterPro" id="IPR039425">
    <property type="entry name" value="RNA_pol_sigma-70-like"/>
</dbReference>
<dbReference type="InterPro" id="IPR013249">
    <property type="entry name" value="RNA_pol_sigma70_r4_t2"/>
</dbReference>
<feature type="domain" description="RNA polymerase sigma factor 70 region 4 type 2" evidence="7">
    <location>
        <begin position="107"/>
        <end position="157"/>
    </location>
</feature>
<keyword evidence="5" id="KW-0804">Transcription</keyword>
<evidence type="ECO:0000256" key="5">
    <source>
        <dbReference type="ARBA" id="ARBA00023163"/>
    </source>
</evidence>
<reference evidence="8 9" key="1">
    <citation type="submission" date="2016-11" db="EMBL/GenBank/DDBJ databases">
        <title>Paenibacillus species isolates.</title>
        <authorList>
            <person name="Beno S.M."/>
        </authorList>
    </citation>
    <scope>NUCLEOTIDE SEQUENCE [LARGE SCALE GENOMIC DNA]</scope>
    <source>
        <strain evidence="8 9">FSL R5-0378</strain>
    </source>
</reference>
<comment type="similarity">
    <text evidence="1">Belongs to the sigma-70 factor family. ECF subfamily.</text>
</comment>
<dbReference type="Gene3D" id="1.10.1740.10">
    <property type="match status" value="1"/>
</dbReference>
<dbReference type="PANTHER" id="PTHR43133">
    <property type="entry name" value="RNA POLYMERASE ECF-TYPE SIGMA FACTO"/>
    <property type="match status" value="1"/>
</dbReference>
<dbReference type="InterPro" id="IPR036388">
    <property type="entry name" value="WH-like_DNA-bd_sf"/>
</dbReference>
<accession>A0A1R1ECX4</accession>
<dbReference type="SUPFAM" id="SSF88946">
    <property type="entry name" value="Sigma2 domain of RNA polymerase sigma factors"/>
    <property type="match status" value="1"/>
</dbReference>
<dbReference type="InterPro" id="IPR013324">
    <property type="entry name" value="RNA_pol_sigma_r3/r4-like"/>
</dbReference>
<comment type="caution">
    <text evidence="8">The sequence shown here is derived from an EMBL/GenBank/DDBJ whole genome shotgun (WGS) entry which is preliminary data.</text>
</comment>
<dbReference type="SUPFAM" id="SSF88659">
    <property type="entry name" value="Sigma3 and sigma4 domains of RNA polymerase sigma factors"/>
    <property type="match status" value="1"/>
</dbReference>
<proteinExistence type="inferred from homology"/>
<dbReference type="NCBIfam" id="TIGR02937">
    <property type="entry name" value="sigma70-ECF"/>
    <property type="match status" value="1"/>
</dbReference>
<dbReference type="Proteomes" id="UP000187172">
    <property type="component" value="Unassembled WGS sequence"/>
</dbReference>
<evidence type="ECO:0000313" key="8">
    <source>
        <dbReference type="EMBL" id="OMF49629.1"/>
    </source>
</evidence>
<keyword evidence="9" id="KW-1185">Reference proteome</keyword>
<dbReference type="InterPro" id="IPR007627">
    <property type="entry name" value="RNA_pol_sigma70_r2"/>
</dbReference>